<dbReference type="EMBL" id="JAPDFR010000001">
    <property type="protein sequence ID" value="KAK0392031.1"/>
    <property type="molecule type" value="Genomic_DNA"/>
</dbReference>
<evidence type="ECO:0000313" key="3">
    <source>
        <dbReference type="Proteomes" id="UP001175261"/>
    </source>
</evidence>
<dbReference type="AlphaFoldDB" id="A0AA39GRE3"/>
<dbReference type="Proteomes" id="UP001175261">
    <property type="component" value="Unassembled WGS sequence"/>
</dbReference>
<comment type="caution">
    <text evidence="2">The sequence shown here is derived from an EMBL/GenBank/DDBJ whole genome shotgun (WGS) entry which is preliminary data.</text>
</comment>
<evidence type="ECO:0000256" key="1">
    <source>
        <dbReference type="SAM" id="SignalP"/>
    </source>
</evidence>
<organism evidence="2 3">
    <name type="scientific">Sarocladium strictum</name>
    <name type="common">Black bundle disease fungus</name>
    <name type="synonym">Acremonium strictum</name>
    <dbReference type="NCBI Taxonomy" id="5046"/>
    <lineage>
        <taxon>Eukaryota</taxon>
        <taxon>Fungi</taxon>
        <taxon>Dikarya</taxon>
        <taxon>Ascomycota</taxon>
        <taxon>Pezizomycotina</taxon>
        <taxon>Sordariomycetes</taxon>
        <taxon>Hypocreomycetidae</taxon>
        <taxon>Hypocreales</taxon>
        <taxon>Sarocladiaceae</taxon>
        <taxon>Sarocladium</taxon>
    </lineage>
</organism>
<keyword evidence="1" id="KW-0732">Signal</keyword>
<accession>A0AA39GRE3</accession>
<feature type="chain" id="PRO_5041386894" evidence="1">
    <location>
        <begin position="18"/>
        <end position="186"/>
    </location>
</feature>
<gene>
    <name evidence="2" type="ORF">NLU13_1529</name>
</gene>
<proteinExistence type="predicted"/>
<evidence type="ECO:0000313" key="2">
    <source>
        <dbReference type="EMBL" id="KAK0392031.1"/>
    </source>
</evidence>
<keyword evidence="3" id="KW-1185">Reference proteome</keyword>
<sequence>MHFSLPTLLGLVASTHAIDVYFSIFDDCSAGDGVQFACTDLPPKTCCSFDDDDGIFRSIKYANIPLDGRTTAPIVHNGPGCTSGDFFSVIYFIDDVEEYCIDAPYQVRGTSYDVWDRPERHVGDVAARDVEVECLEKRQPDTLILRDGSRYNLLGLEKKDVHAVLALAKKDATSADVPEALKTLRV</sequence>
<protein>
    <submittedName>
        <fullName evidence="2">Uncharacterized protein</fullName>
    </submittedName>
</protein>
<feature type="signal peptide" evidence="1">
    <location>
        <begin position="1"/>
        <end position="17"/>
    </location>
</feature>
<name>A0AA39GRE3_SARSR</name>
<reference evidence="2" key="1">
    <citation type="submission" date="2022-10" db="EMBL/GenBank/DDBJ databases">
        <title>Determination and structural analysis of whole genome sequence of Sarocladium strictum F4-1.</title>
        <authorList>
            <person name="Hu L."/>
            <person name="Jiang Y."/>
        </authorList>
    </citation>
    <scope>NUCLEOTIDE SEQUENCE</scope>
    <source>
        <strain evidence="2">F4-1</strain>
    </source>
</reference>